<evidence type="ECO:0000313" key="1">
    <source>
        <dbReference type="EMBL" id="PON54150.1"/>
    </source>
</evidence>
<sequence length="102" mass="11847">MNDSKVIKIEELEATFLNCGDTEDAWKLDLCYLVDSLLFVGESTKKIDLDILSYVENKDQFFQFLGGHNSFHKTIAGLKKNMDHYRKQNLKLVVEKKKPAEY</sequence>
<dbReference type="EMBL" id="JXTB01000198">
    <property type="protein sequence ID" value="PON54150.1"/>
    <property type="molecule type" value="Genomic_DNA"/>
</dbReference>
<name>A0A2P5BZD0_PARAD</name>
<organism evidence="1 2">
    <name type="scientific">Parasponia andersonii</name>
    <name type="common">Sponia andersonii</name>
    <dbReference type="NCBI Taxonomy" id="3476"/>
    <lineage>
        <taxon>Eukaryota</taxon>
        <taxon>Viridiplantae</taxon>
        <taxon>Streptophyta</taxon>
        <taxon>Embryophyta</taxon>
        <taxon>Tracheophyta</taxon>
        <taxon>Spermatophyta</taxon>
        <taxon>Magnoliopsida</taxon>
        <taxon>eudicotyledons</taxon>
        <taxon>Gunneridae</taxon>
        <taxon>Pentapetalae</taxon>
        <taxon>rosids</taxon>
        <taxon>fabids</taxon>
        <taxon>Rosales</taxon>
        <taxon>Cannabaceae</taxon>
        <taxon>Parasponia</taxon>
    </lineage>
</organism>
<proteinExistence type="predicted"/>
<dbReference type="Proteomes" id="UP000237105">
    <property type="component" value="Unassembled WGS sequence"/>
</dbReference>
<dbReference type="AlphaFoldDB" id="A0A2P5BZD0"/>
<accession>A0A2P5BZD0</accession>
<evidence type="ECO:0000313" key="2">
    <source>
        <dbReference type="Proteomes" id="UP000237105"/>
    </source>
</evidence>
<gene>
    <name evidence="1" type="ORF">PanWU01x14_196990</name>
</gene>
<reference evidence="2" key="1">
    <citation type="submission" date="2016-06" db="EMBL/GenBank/DDBJ databases">
        <title>Parallel loss of symbiosis genes in relatives of nitrogen-fixing non-legume Parasponia.</title>
        <authorList>
            <person name="Van Velzen R."/>
            <person name="Holmer R."/>
            <person name="Bu F."/>
            <person name="Rutten L."/>
            <person name="Van Zeijl A."/>
            <person name="Liu W."/>
            <person name="Santuari L."/>
            <person name="Cao Q."/>
            <person name="Sharma T."/>
            <person name="Shen D."/>
            <person name="Roswanjaya Y."/>
            <person name="Wardhani T."/>
            <person name="Kalhor M.S."/>
            <person name="Jansen J."/>
            <person name="Van den Hoogen J."/>
            <person name="Gungor B."/>
            <person name="Hartog M."/>
            <person name="Hontelez J."/>
            <person name="Verver J."/>
            <person name="Yang W.-C."/>
            <person name="Schijlen E."/>
            <person name="Repin R."/>
            <person name="Schilthuizen M."/>
            <person name="Schranz E."/>
            <person name="Heidstra R."/>
            <person name="Miyata K."/>
            <person name="Fedorova E."/>
            <person name="Kohlen W."/>
            <person name="Bisseling T."/>
            <person name="Smit S."/>
            <person name="Geurts R."/>
        </authorList>
    </citation>
    <scope>NUCLEOTIDE SEQUENCE [LARGE SCALE GENOMIC DNA]</scope>
    <source>
        <strain evidence="2">cv. WU1-14</strain>
    </source>
</reference>
<feature type="non-terminal residue" evidence="1">
    <location>
        <position position="102"/>
    </location>
</feature>
<dbReference type="OrthoDB" id="1930729at2759"/>
<comment type="caution">
    <text evidence="1">The sequence shown here is derived from an EMBL/GenBank/DDBJ whole genome shotgun (WGS) entry which is preliminary data.</text>
</comment>
<protein>
    <submittedName>
        <fullName evidence="1">Uncharacterized protein</fullName>
    </submittedName>
</protein>
<keyword evidence="2" id="KW-1185">Reference proteome</keyword>